<name>A0A4Z1FUU7_9HELO</name>
<keyword evidence="2" id="KW-1185">Reference proteome</keyword>
<comment type="caution">
    <text evidence="1">The sequence shown here is derived from an EMBL/GenBank/DDBJ whole genome shotgun (WGS) entry which is preliminary data.</text>
</comment>
<organism evidence="1 2">
    <name type="scientific">Botrytis paeoniae</name>
    <dbReference type="NCBI Taxonomy" id="278948"/>
    <lineage>
        <taxon>Eukaryota</taxon>
        <taxon>Fungi</taxon>
        <taxon>Dikarya</taxon>
        <taxon>Ascomycota</taxon>
        <taxon>Pezizomycotina</taxon>
        <taxon>Leotiomycetes</taxon>
        <taxon>Helotiales</taxon>
        <taxon>Sclerotiniaceae</taxon>
        <taxon>Botrytis</taxon>
    </lineage>
</organism>
<sequence>MPCHTGTGESSTPVHTHDIRQPSVTVDLTVLPVQGSFKPKAAIQLFGQLCNIMGKSQSITMPSKNL</sequence>
<protein>
    <submittedName>
        <fullName evidence="1">Uncharacterized protein</fullName>
    </submittedName>
</protein>
<accession>A0A4Z1FUU7</accession>
<dbReference type="Proteomes" id="UP000297910">
    <property type="component" value="Unassembled WGS sequence"/>
</dbReference>
<reference evidence="1 2" key="1">
    <citation type="submission" date="2017-12" db="EMBL/GenBank/DDBJ databases">
        <title>Comparative genomics of Botrytis spp.</title>
        <authorList>
            <person name="Valero-Jimenez C.A."/>
            <person name="Tapia P."/>
            <person name="Veloso J."/>
            <person name="Silva-Moreno E."/>
            <person name="Staats M."/>
            <person name="Valdes J.H."/>
            <person name="Van Kan J.A.L."/>
        </authorList>
    </citation>
    <scope>NUCLEOTIDE SEQUENCE [LARGE SCALE GENOMIC DNA]</scope>
    <source>
        <strain evidence="1 2">Bp0003</strain>
    </source>
</reference>
<gene>
    <name evidence="1" type="ORF">BPAE_0068g00270</name>
</gene>
<evidence type="ECO:0000313" key="1">
    <source>
        <dbReference type="EMBL" id="TGO25993.1"/>
    </source>
</evidence>
<proteinExistence type="predicted"/>
<dbReference type="AlphaFoldDB" id="A0A4Z1FUU7"/>
<evidence type="ECO:0000313" key="2">
    <source>
        <dbReference type="Proteomes" id="UP000297910"/>
    </source>
</evidence>
<dbReference type="EMBL" id="PQXI01000068">
    <property type="protein sequence ID" value="TGO25993.1"/>
    <property type="molecule type" value="Genomic_DNA"/>
</dbReference>